<accession>A0A1G4BRB1</accession>
<organism evidence="1 2">
    <name type="scientific">Colletotrichum orchidophilum</name>
    <dbReference type="NCBI Taxonomy" id="1209926"/>
    <lineage>
        <taxon>Eukaryota</taxon>
        <taxon>Fungi</taxon>
        <taxon>Dikarya</taxon>
        <taxon>Ascomycota</taxon>
        <taxon>Pezizomycotina</taxon>
        <taxon>Sordariomycetes</taxon>
        <taxon>Hypocreomycetidae</taxon>
        <taxon>Glomerellales</taxon>
        <taxon>Glomerellaceae</taxon>
        <taxon>Colletotrichum</taxon>
    </lineage>
</organism>
<dbReference type="RefSeq" id="XP_022481129.1">
    <property type="nucleotide sequence ID" value="XM_022612512.1"/>
</dbReference>
<dbReference type="AlphaFoldDB" id="A0A1G4BRB1"/>
<reference evidence="1 2" key="1">
    <citation type="submission" date="2016-09" db="EMBL/GenBank/DDBJ databases">
        <authorList>
            <person name="Capua I."/>
            <person name="De Benedictis P."/>
            <person name="Joannis T."/>
            <person name="Lombin L.H."/>
            <person name="Cattoli G."/>
        </authorList>
    </citation>
    <scope>NUCLEOTIDE SEQUENCE [LARGE SCALE GENOMIC DNA]</scope>
    <source>
        <strain evidence="1 2">IMI 309357</strain>
    </source>
</reference>
<dbReference type="Proteomes" id="UP000176998">
    <property type="component" value="Unassembled WGS sequence"/>
</dbReference>
<keyword evidence="2" id="KW-1185">Reference proteome</keyword>
<comment type="caution">
    <text evidence="1">The sequence shown here is derived from an EMBL/GenBank/DDBJ whole genome shotgun (WGS) entry which is preliminary data.</text>
</comment>
<sequence length="122" mass="14248">MKALPQELIYEIVDHLYRVIVATEERDPGCLAKYAPVSRGFQDAIERHTFKSIELKSDELDIFRQYFSNSRRQALLNSINYMVRLPGYEDSRRLCYENHMDRQNNDQAATGAMDSLLMLLSQ</sequence>
<proteinExistence type="predicted"/>
<evidence type="ECO:0000313" key="2">
    <source>
        <dbReference type="Proteomes" id="UP000176998"/>
    </source>
</evidence>
<evidence type="ECO:0000313" key="1">
    <source>
        <dbReference type="EMBL" id="OHF03994.1"/>
    </source>
</evidence>
<protein>
    <recommendedName>
        <fullName evidence="3">F-box domain-containing protein</fullName>
    </recommendedName>
</protein>
<dbReference type="GeneID" id="34554022"/>
<dbReference type="OrthoDB" id="5333491at2759"/>
<gene>
    <name evidence="1" type="ORF">CORC01_00856</name>
</gene>
<name>A0A1G4BRB1_9PEZI</name>
<evidence type="ECO:0008006" key="3">
    <source>
        <dbReference type="Google" id="ProtNLM"/>
    </source>
</evidence>
<dbReference type="EMBL" id="MJBS01000004">
    <property type="protein sequence ID" value="OHF03994.1"/>
    <property type="molecule type" value="Genomic_DNA"/>
</dbReference>